<protein>
    <submittedName>
        <fullName evidence="1">Uncharacterized protein</fullName>
    </submittedName>
</protein>
<dbReference type="RefSeq" id="WP_200273166.1">
    <property type="nucleotide sequence ID" value="NZ_JAENIJ010000038.1"/>
</dbReference>
<comment type="caution">
    <text evidence="1">The sequence shown here is derived from an EMBL/GenBank/DDBJ whole genome shotgun (WGS) entry which is preliminary data.</text>
</comment>
<dbReference type="Proteomes" id="UP000603141">
    <property type="component" value="Unassembled WGS sequence"/>
</dbReference>
<dbReference type="EMBL" id="JAENIJ010000038">
    <property type="protein sequence ID" value="MBK1884197.1"/>
    <property type="molecule type" value="Genomic_DNA"/>
</dbReference>
<reference evidence="1" key="1">
    <citation type="submission" date="2021-01" db="EMBL/GenBank/DDBJ databases">
        <title>Modified the classification status of verrucomicrobia.</title>
        <authorList>
            <person name="Feng X."/>
        </authorList>
    </citation>
    <scope>NUCLEOTIDE SEQUENCE</scope>
    <source>
        <strain evidence="1">KCTC 22041</strain>
    </source>
</reference>
<evidence type="ECO:0000313" key="1">
    <source>
        <dbReference type="EMBL" id="MBK1884197.1"/>
    </source>
</evidence>
<dbReference type="AlphaFoldDB" id="A0A934VW31"/>
<gene>
    <name evidence="1" type="ORF">JIN85_17390</name>
</gene>
<organism evidence="1 2">
    <name type="scientific">Luteolibacter pohnpeiensis</name>
    <dbReference type="NCBI Taxonomy" id="454153"/>
    <lineage>
        <taxon>Bacteria</taxon>
        <taxon>Pseudomonadati</taxon>
        <taxon>Verrucomicrobiota</taxon>
        <taxon>Verrucomicrobiia</taxon>
        <taxon>Verrucomicrobiales</taxon>
        <taxon>Verrucomicrobiaceae</taxon>
        <taxon>Luteolibacter</taxon>
    </lineage>
</organism>
<accession>A0A934VW31</accession>
<keyword evidence="2" id="KW-1185">Reference proteome</keyword>
<proteinExistence type="predicted"/>
<evidence type="ECO:0000313" key="2">
    <source>
        <dbReference type="Proteomes" id="UP000603141"/>
    </source>
</evidence>
<name>A0A934VW31_9BACT</name>
<sequence>MVERSGLACLLLIQLCENGFSDEAFQLLDQNYGTVRSDELTTLFIYANLSNADLLARINEVDTYQGDKYTALEGYLHRFKRNELADIVSDPDFQEMFSRGTKLSSYSLSLILSNALHLPSLKQGGANETQFVETSKELIEKGFLKPADLLASTGDYLSDYPIERWELIQKAIPSGSLIIDDDEGDNLGETLITQMVASDGPKALSNLLSIADYRSVDYAIAQWTKSDPTGASEWYESNAGQLTLNQNNAVSSAFASTALRSAEFDVARAWAEKIQDPESKDDLLRKIAVAEQNKLADGAAMGKGKQDETGK</sequence>